<keyword evidence="1" id="KW-0472">Membrane</keyword>
<gene>
    <name evidence="2" type="ORF">B7463_g4719</name>
</gene>
<keyword evidence="1" id="KW-0812">Transmembrane</keyword>
<dbReference type="EMBL" id="NCSJ02000072">
    <property type="protein sequence ID" value="RFU31598.1"/>
    <property type="molecule type" value="Genomic_DNA"/>
</dbReference>
<keyword evidence="1" id="KW-1133">Transmembrane helix</keyword>
<dbReference type="Proteomes" id="UP000258309">
    <property type="component" value="Unassembled WGS sequence"/>
</dbReference>
<reference evidence="2 3" key="1">
    <citation type="submission" date="2018-05" db="EMBL/GenBank/DDBJ databases">
        <title>Draft genome sequence of Scytalidium lignicola DSM 105466, a ubiquitous saprotrophic fungus.</title>
        <authorList>
            <person name="Buettner E."/>
            <person name="Gebauer A.M."/>
            <person name="Hofrichter M."/>
            <person name="Liers C."/>
            <person name="Kellner H."/>
        </authorList>
    </citation>
    <scope>NUCLEOTIDE SEQUENCE [LARGE SCALE GENOMIC DNA]</scope>
    <source>
        <strain evidence="2 3">DSM 105466</strain>
    </source>
</reference>
<feature type="transmembrane region" description="Helical" evidence="1">
    <location>
        <begin position="65"/>
        <end position="89"/>
    </location>
</feature>
<feature type="non-terminal residue" evidence="2">
    <location>
        <position position="99"/>
    </location>
</feature>
<organism evidence="2 3">
    <name type="scientific">Scytalidium lignicola</name>
    <name type="common">Hyphomycete</name>
    <dbReference type="NCBI Taxonomy" id="5539"/>
    <lineage>
        <taxon>Eukaryota</taxon>
        <taxon>Fungi</taxon>
        <taxon>Dikarya</taxon>
        <taxon>Ascomycota</taxon>
        <taxon>Pezizomycotina</taxon>
        <taxon>Leotiomycetes</taxon>
        <taxon>Leotiomycetes incertae sedis</taxon>
        <taxon>Scytalidium</taxon>
    </lineage>
</organism>
<evidence type="ECO:0000256" key="1">
    <source>
        <dbReference type="SAM" id="Phobius"/>
    </source>
</evidence>
<feature type="transmembrane region" description="Helical" evidence="1">
    <location>
        <begin position="26"/>
        <end position="45"/>
    </location>
</feature>
<proteinExistence type="predicted"/>
<evidence type="ECO:0000313" key="3">
    <source>
        <dbReference type="Proteomes" id="UP000258309"/>
    </source>
</evidence>
<dbReference type="AlphaFoldDB" id="A0A3E2HDW0"/>
<sequence>MFSPIDDGLFTHNQTLTWIRHNPFKTATIVVGAAVIAIIASPAIVSGPVLAAGGFGSAGVGTGGAGIVILNTAVQFTGATAGLVGAWAVSRFSKTCVDN</sequence>
<accession>A0A3E2HDW0</accession>
<protein>
    <submittedName>
        <fullName evidence="2">Uncharacterized protein</fullName>
    </submittedName>
</protein>
<evidence type="ECO:0000313" key="2">
    <source>
        <dbReference type="EMBL" id="RFU31598.1"/>
    </source>
</evidence>
<comment type="caution">
    <text evidence="2">The sequence shown here is derived from an EMBL/GenBank/DDBJ whole genome shotgun (WGS) entry which is preliminary data.</text>
</comment>
<keyword evidence="3" id="KW-1185">Reference proteome</keyword>
<name>A0A3E2HDW0_SCYLI</name>
<feature type="non-terminal residue" evidence="2">
    <location>
        <position position="1"/>
    </location>
</feature>